<dbReference type="AlphaFoldDB" id="A0A7X5Y3W5"/>
<name>A0A7X5Y3W5_9SPHN</name>
<keyword evidence="9" id="KW-0808">Transferase</keyword>
<feature type="binding site" evidence="7">
    <location>
        <position position="351"/>
    </location>
    <ligand>
        <name>N(1)-(5-phospho-beta-D-ribosyl)glycinamide</name>
        <dbReference type="ChEBI" id="CHEBI:143788"/>
    </ligand>
</feature>
<comment type="pathway">
    <text evidence="7">Purine metabolism; IMP biosynthesis via de novo pathway; N(2)-formyl-N(1)-(5-phospho-D-ribosyl)glycinamide from N(1)-(5-phospho-D-ribosyl)glycinamide (formate route): step 1/1.</text>
</comment>
<keyword evidence="3 7" id="KW-0547">Nucleotide-binding</keyword>
<comment type="subunit">
    <text evidence="7">Homodimer.</text>
</comment>
<reference evidence="9 10" key="1">
    <citation type="submission" date="2020-03" db="EMBL/GenBank/DDBJ databases">
        <title>Genomic Encyclopedia of Type Strains, Phase IV (KMG-IV): sequencing the most valuable type-strain genomes for metagenomic binning, comparative biology and taxonomic classification.</title>
        <authorList>
            <person name="Goeker M."/>
        </authorList>
    </citation>
    <scope>NUCLEOTIDE SEQUENCE [LARGE SCALE GENOMIC DNA]</scope>
    <source>
        <strain evidence="9 10">DSM 16846</strain>
    </source>
</reference>
<keyword evidence="10" id="KW-1185">Reference proteome</keyword>
<dbReference type="GO" id="GO:0004644">
    <property type="term" value="F:phosphoribosylglycinamide formyltransferase activity"/>
    <property type="evidence" value="ECO:0007669"/>
    <property type="project" value="UniProtKB-UniRule"/>
</dbReference>
<keyword evidence="2 7" id="KW-0479">Metal-binding</keyword>
<dbReference type="GO" id="GO:0005524">
    <property type="term" value="F:ATP binding"/>
    <property type="evidence" value="ECO:0007669"/>
    <property type="project" value="UniProtKB-UniRule"/>
</dbReference>
<sequence length="392" mass="41724">MFLAKLMLLGSGELGREFAIAAKRLGCAVVACDRYPNAPAMQVADAAEVFSMLDGAALRAAVEKHCPDFIVPEIEAIDTATLAALEEEGWQVVPSAKAARLTMNRDGIRRFAAEEQGLTTSRYRFAETEDEALAAAQAVGLPCVIKPVMSSSGKGQSTATTEAEVRTAFAYAIEKMRGDRPMAIVEEFIRFDSEITLLTVAAADGIHFCAPIGHRQEAGDYRESWQPAAMSPAVLEDARRQAATIVEALGGRGLFGVEFFIAGDRAIFSELSPRPHDTGMVTLIGQDPNEFELHLRAILGLPVGTIVQRGPSASAVILADRSCREFRFEGVGAALAAGSAETPVDLRLFGKPETLPGRRMGVALARAASVEDAVAAAKAAAARVTIAYDEEK</sequence>
<feature type="binding site" evidence="7">
    <location>
        <begin position="13"/>
        <end position="14"/>
    </location>
    <ligand>
        <name>N(1)-(5-phospho-beta-D-ribosyl)glycinamide</name>
        <dbReference type="ChEBI" id="CHEBI:143788"/>
    </ligand>
</feature>
<dbReference type="Gene3D" id="3.40.50.20">
    <property type="match status" value="1"/>
</dbReference>
<evidence type="ECO:0000259" key="8">
    <source>
        <dbReference type="PROSITE" id="PS50975"/>
    </source>
</evidence>
<feature type="binding site" evidence="7">
    <location>
        <begin position="358"/>
        <end position="359"/>
    </location>
    <ligand>
        <name>N(1)-(5-phospho-beta-D-ribosyl)glycinamide</name>
        <dbReference type="ChEBI" id="CHEBI:143788"/>
    </ligand>
</feature>
<evidence type="ECO:0000256" key="6">
    <source>
        <dbReference type="ARBA" id="ARBA00022842"/>
    </source>
</evidence>
<protein>
    <recommendedName>
        <fullName evidence="7">Formate-dependent phosphoribosylglycinamide formyltransferase</fullName>
        <ecNumber evidence="7">6.3.1.21</ecNumber>
    </recommendedName>
    <alternativeName>
        <fullName evidence="7">5'-phosphoribosylglycinamide transformylase 2</fullName>
    </alternativeName>
    <alternativeName>
        <fullName evidence="7">Formate-dependent GAR transformylase</fullName>
    </alternativeName>
    <alternativeName>
        <fullName evidence="7">GAR transformylase 2</fullName>
        <shortName evidence="7">GART 2</shortName>
    </alternativeName>
    <alternativeName>
        <fullName evidence="7">Non-folate glycinamide ribonucleotide transformylase</fullName>
    </alternativeName>
    <alternativeName>
        <fullName evidence="7">Phosphoribosylglycinamide formyltransferase 2</fullName>
    </alternativeName>
</protein>
<evidence type="ECO:0000256" key="7">
    <source>
        <dbReference type="HAMAP-Rule" id="MF_01643"/>
    </source>
</evidence>
<feature type="binding site" evidence="7">
    <location>
        <position position="270"/>
    </location>
    <ligand>
        <name>Mg(2+)</name>
        <dbReference type="ChEBI" id="CHEBI:18420"/>
    </ligand>
</feature>
<feature type="binding site" evidence="7">
    <location>
        <position position="258"/>
    </location>
    <ligand>
        <name>Mg(2+)</name>
        <dbReference type="ChEBI" id="CHEBI:18420"/>
    </ligand>
</feature>
<organism evidence="9 10">
    <name type="scientific">Sphingomonas kaistensis</name>
    <dbReference type="NCBI Taxonomy" id="298708"/>
    <lineage>
        <taxon>Bacteria</taxon>
        <taxon>Pseudomonadati</taxon>
        <taxon>Pseudomonadota</taxon>
        <taxon>Alphaproteobacteria</taxon>
        <taxon>Sphingomonadales</taxon>
        <taxon>Sphingomonadaceae</taxon>
        <taxon>Sphingomonas</taxon>
    </lineage>
</organism>
<evidence type="ECO:0000256" key="4">
    <source>
        <dbReference type="ARBA" id="ARBA00022755"/>
    </source>
</evidence>
<dbReference type="EC" id="6.3.1.21" evidence="7"/>
<dbReference type="HAMAP" id="MF_01643">
    <property type="entry name" value="PurT"/>
    <property type="match status" value="1"/>
</dbReference>
<evidence type="ECO:0000256" key="3">
    <source>
        <dbReference type="ARBA" id="ARBA00022741"/>
    </source>
</evidence>
<comment type="function">
    <text evidence="7">Involved in the de novo purine biosynthesis. Catalyzes the transfer of formate to 5-phospho-ribosyl-glycinamide (GAR), producing 5-phospho-ribosyl-N-formylglycinamide (FGAR). Formate is provided by PurU via hydrolysis of 10-formyl-tetrahydrofolate.</text>
</comment>
<dbReference type="InterPro" id="IPR013815">
    <property type="entry name" value="ATP_grasp_subdomain_1"/>
</dbReference>
<feature type="binding site" evidence="7">
    <location>
        <position position="194"/>
    </location>
    <ligand>
        <name>ATP</name>
        <dbReference type="ChEBI" id="CHEBI:30616"/>
    </ligand>
</feature>
<dbReference type="Pfam" id="PF02222">
    <property type="entry name" value="ATP-grasp"/>
    <property type="match status" value="1"/>
</dbReference>
<dbReference type="NCBIfam" id="NF006766">
    <property type="entry name" value="PRK09288.1"/>
    <property type="match status" value="1"/>
</dbReference>
<keyword evidence="5 7" id="KW-0067">ATP-binding</keyword>
<dbReference type="InterPro" id="IPR048740">
    <property type="entry name" value="PurT_C"/>
</dbReference>
<feature type="binding site" evidence="7">
    <location>
        <begin position="186"/>
        <end position="189"/>
    </location>
    <ligand>
        <name>ATP</name>
        <dbReference type="ChEBI" id="CHEBI:30616"/>
    </ligand>
</feature>
<dbReference type="Gene3D" id="3.30.470.20">
    <property type="entry name" value="ATP-grasp fold, B domain"/>
    <property type="match status" value="1"/>
</dbReference>
<keyword evidence="1 7" id="KW-0436">Ligase</keyword>
<dbReference type="GO" id="GO:0005829">
    <property type="term" value="C:cytosol"/>
    <property type="evidence" value="ECO:0007669"/>
    <property type="project" value="TreeGrafter"/>
</dbReference>
<evidence type="ECO:0000256" key="2">
    <source>
        <dbReference type="ARBA" id="ARBA00022723"/>
    </source>
</evidence>
<feature type="binding site" evidence="7">
    <location>
        <position position="146"/>
    </location>
    <ligand>
        <name>ATP</name>
        <dbReference type="ChEBI" id="CHEBI:30616"/>
    </ligand>
</feature>
<evidence type="ECO:0000313" key="10">
    <source>
        <dbReference type="Proteomes" id="UP000558192"/>
    </source>
</evidence>
<feature type="binding site" evidence="7">
    <location>
        <position position="277"/>
    </location>
    <ligand>
        <name>N(1)-(5-phospho-beta-D-ribosyl)glycinamide</name>
        <dbReference type="ChEBI" id="CHEBI:143788"/>
    </ligand>
</feature>
<dbReference type="UniPathway" id="UPA00074">
    <property type="reaction ID" value="UER00127"/>
</dbReference>
<dbReference type="EMBL" id="JAATJC010000001">
    <property type="protein sequence ID" value="NJC04692.1"/>
    <property type="molecule type" value="Genomic_DNA"/>
</dbReference>
<dbReference type="SUPFAM" id="SSF56059">
    <property type="entry name" value="Glutathione synthetase ATP-binding domain-like"/>
    <property type="match status" value="1"/>
</dbReference>
<dbReference type="GO" id="GO:0000287">
    <property type="term" value="F:magnesium ion binding"/>
    <property type="evidence" value="ECO:0007669"/>
    <property type="project" value="UniProtKB-UniRule"/>
</dbReference>
<comment type="caution">
    <text evidence="9">The sequence shown here is derived from an EMBL/GenBank/DDBJ whole genome shotgun (WGS) entry which is preliminary data.</text>
</comment>
<dbReference type="NCBIfam" id="TIGR01142">
    <property type="entry name" value="purT"/>
    <property type="match status" value="1"/>
</dbReference>
<dbReference type="InterPro" id="IPR011761">
    <property type="entry name" value="ATP-grasp"/>
</dbReference>
<dbReference type="InterPro" id="IPR054350">
    <property type="entry name" value="PurT/PurK_preATP-grasp"/>
</dbReference>
<proteinExistence type="inferred from homology"/>
<dbReference type="Proteomes" id="UP000558192">
    <property type="component" value="Unassembled WGS sequence"/>
</dbReference>
<evidence type="ECO:0000313" key="9">
    <source>
        <dbReference type="EMBL" id="NJC04692.1"/>
    </source>
</evidence>
<dbReference type="Pfam" id="PF21244">
    <property type="entry name" value="PurT_C"/>
    <property type="match status" value="1"/>
</dbReference>
<dbReference type="InterPro" id="IPR016185">
    <property type="entry name" value="PreATP-grasp_dom_sf"/>
</dbReference>
<dbReference type="InterPro" id="IPR005862">
    <property type="entry name" value="PurT"/>
</dbReference>
<accession>A0A7X5Y3W5</accession>
<comment type="similarity">
    <text evidence="7">Belongs to the PurK/PurT family.</text>
</comment>
<dbReference type="PANTHER" id="PTHR43055:SF1">
    <property type="entry name" value="FORMATE-DEPENDENT PHOSPHORIBOSYLGLYCINAMIDE FORMYLTRANSFERASE"/>
    <property type="match status" value="1"/>
</dbReference>
<dbReference type="GO" id="GO:0043815">
    <property type="term" value="F:phosphoribosylglycinamide formyltransferase 2 activity"/>
    <property type="evidence" value="ECO:0007669"/>
    <property type="project" value="UniProtKB-UniRule"/>
</dbReference>
<dbReference type="SUPFAM" id="SSF52440">
    <property type="entry name" value="PreATP-grasp domain"/>
    <property type="match status" value="1"/>
</dbReference>
<dbReference type="PANTHER" id="PTHR43055">
    <property type="entry name" value="FORMATE-DEPENDENT PHOSPHORIBOSYLGLYCINAMIDE FORMYLTRANSFERASE"/>
    <property type="match status" value="1"/>
</dbReference>
<dbReference type="InterPro" id="IPR003135">
    <property type="entry name" value="ATP-grasp_carboxylate-amine"/>
</dbReference>
<comment type="catalytic activity">
    <reaction evidence="7">
        <text>N(1)-(5-phospho-beta-D-ribosyl)glycinamide + formate + ATP = N(2)-formyl-N(1)-(5-phospho-beta-D-ribosyl)glycinamide + ADP + phosphate + H(+)</text>
        <dbReference type="Rhea" id="RHEA:24829"/>
        <dbReference type="ChEBI" id="CHEBI:15378"/>
        <dbReference type="ChEBI" id="CHEBI:15740"/>
        <dbReference type="ChEBI" id="CHEBI:30616"/>
        <dbReference type="ChEBI" id="CHEBI:43474"/>
        <dbReference type="ChEBI" id="CHEBI:143788"/>
        <dbReference type="ChEBI" id="CHEBI:147286"/>
        <dbReference type="ChEBI" id="CHEBI:456216"/>
        <dbReference type="EC" id="6.3.1.21"/>
    </reaction>
</comment>
<dbReference type="GO" id="GO:0006189">
    <property type="term" value="P:'de novo' IMP biosynthetic process"/>
    <property type="evidence" value="ECO:0007669"/>
    <property type="project" value="UniProtKB-UniRule"/>
</dbReference>
<gene>
    <name evidence="7" type="primary">purT</name>
    <name evidence="9" type="ORF">GGQ97_000485</name>
</gene>
<feature type="binding site" evidence="7">
    <location>
        <position position="105"/>
    </location>
    <ligand>
        <name>ATP</name>
        <dbReference type="ChEBI" id="CHEBI:30616"/>
    </ligand>
</feature>
<dbReference type="Pfam" id="PF22660">
    <property type="entry name" value="RS_preATP-grasp-like"/>
    <property type="match status" value="1"/>
</dbReference>
<dbReference type="PROSITE" id="PS50975">
    <property type="entry name" value="ATP_GRASP"/>
    <property type="match status" value="1"/>
</dbReference>
<evidence type="ECO:0000256" key="1">
    <source>
        <dbReference type="ARBA" id="ARBA00022598"/>
    </source>
</evidence>
<evidence type="ECO:0000256" key="5">
    <source>
        <dbReference type="ARBA" id="ARBA00022840"/>
    </source>
</evidence>
<dbReference type="RefSeq" id="WP_168067474.1">
    <property type="nucleotide sequence ID" value="NZ_JAATJC010000001.1"/>
</dbReference>
<keyword evidence="4 7" id="KW-0658">Purine biosynthesis</keyword>
<feature type="domain" description="ATP-grasp" evidence="8">
    <location>
        <begin position="110"/>
        <end position="299"/>
    </location>
</feature>
<keyword evidence="6 7" id="KW-0460">Magnesium</keyword>
<feature type="binding site" evidence="7">
    <location>
        <position position="73"/>
    </location>
    <ligand>
        <name>N(1)-(5-phospho-beta-D-ribosyl)glycinamide</name>
        <dbReference type="ChEBI" id="CHEBI:143788"/>
    </ligand>
</feature>
<feature type="binding site" evidence="7">
    <location>
        <begin position="151"/>
        <end position="156"/>
    </location>
    <ligand>
        <name>ATP</name>
        <dbReference type="ChEBI" id="CHEBI:30616"/>
    </ligand>
</feature>
<dbReference type="Gene3D" id="3.30.1490.20">
    <property type="entry name" value="ATP-grasp fold, A domain"/>
    <property type="match status" value="1"/>
</dbReference>